<protein>
    <recommendedName>
        <fullName evidence="3">beta-galactosidase</fullName>
        <ecNumber evidence="3">3.2.1.23</ecNumber>
    </recommendedName>
    <alternativeName>
        <fullName evidence="6">Lactase</fullName>
    </alternativeName>
</protein>
<organism evidence="8 9">
    <name type="scientific">Pleurostoma richardsiae</name>
    <dbReference type="NCBI Taxonomy" id="41990"/>
    <lineage>
        <taxon>Eukaryota</taxon>
        <taxon>Fungi</taxon>
        <taxon>Dikarya</taxon>
        <taxon>Ascomycota</taxon>
        <taxon>Pezizomycotina</taxon>
        <taxon>Sordariomycetes</taxon>
        <taxon>Sordariomycetidae</taxon>
        <taxon>Calosphaeriales</taxon>
        <taxon>Pleurostomataceae</taxon>
        <taxon>Pleurostoma</taxon>
    </lineage>
</organism>
<dbReference type="InterPro" id="IPR004199">
    <property type="entry name" value="B-gal_small/dom_5"/>
</dbReference>
<dbReference type="Gene3D" id="2.70.98.10">
    <property type="match status" value="1"/>
</dbReference>
<dbReference type="Pfam" id="PF00703">
    <property type="entry name" value="Glyco_hydro_2"/>
    <property type="match status" value="1"/>
</dbReference>
<evidence type="ECO:0000256" key="2">
    <source>
        <dbReference type="ARBA" id="ARBA00007401"/>
    </source>
</evidence>
<dbReference type="PANTHER" id="PTHR46323:SF2">
    <property type="entry name" value="BETA-GALACTOSIDASE"/>
    <property type="match status" value="1"/>
</dbReference>
<dbReference type="InterPro" id="IPR036156">
    <property type="entry name" value="Beta-gal/glucu_dom_sf"/>
</dbReference>
<evidence type="ECO:0000256" key="5">
    <source>
        <dbReference type="ARBA" id="ARBA00023295"/>
    </source>
</evidence>
<dbReference type="GO" id="GO:0009341">
    <property type="term" value="C:beta-galactosidase complex"/>
    <property type="evidence" value="ECO:0007669"/>
    <property type="project" value="InterPro"/>
</dbReference>
<dbReference type="PROSITE" id="PS00608">
    <property type="entry name" value="GLYCOSYL_HYDROL_F2_2"/>
    <property type="match status" value="1"/>
</dbReference>
<dbReference type="Gene3D" id="3.20.20.80">
    <property type="entry name" value="Glycosidases"/>
    <property type="match status" value="1"/>
</dbReference>
<dbReference type="GO" id="GO:0030246">
    <property type="term" value="F:carbohydrate binding"/>
    <property type="evidence" value="ECO:0007669"/>
    <property type="project" value="InterPro"/>
</dbReference>
<dbReference type="InterPro" id="IPR008979">
    <property type="entry name" value="Galactose-bd-like_sf"/>
</dbReference>
<dbReference type="InterPro" id="IPR050347">
    <property type="entry name" value="Bact_Beta-galactosidase"/>
</dbReference>
<dbReference type="AlphaFoldDB" id="A0AA38VLZ8"/>
<feature type="domain" description="Beta galactosidase small chain/" evidence="7">
    <location>
        <begin position="750"/>
        <end position="1027"/>
    </location>
</feature>
<dbReference type="SUPFAM" id="SSF74650">
    <property type="entry name" value="Galactose mutarotase-like"/>
    <property type="match status" value="1"/>
</dbReference>
<keyword evidence="9" id="KW-1185">Reference proteome</keyword>
<dbReference type="InterPro" id="IPR006104">
    <property type="entry name" value="Glyco_hydro_2_N"/>
</dbReference>
<dbReference type="EMBL" id="JANBVO010000027">
    <property type="protein sequence ID" value="KAJ9139129.1"/>
    <property type="molecule type" value="Genomic_DNA"/>
</dbReference>
<dbReference type="GO" id="GO:0004565">
    <property type="term" value="F:beta-galactosidase activity"/>
    <property type="evidence" value="ECO:0007669"/>
    <property type="project" value="UniProtKB-EC"/>
</dbReference>
<dbReference type="SMART" id="SM01038">
    <property type="entry name" value="Bgal_small_N"/>
    <property type="match status" value="1"/>
</dbReference>
<comment type="catalytic activity">
    <reaction evidence="1">
        <text>Hydrolysis of terminal non-reducing beta-D-galactose residues in beta-D-galactosides.</text>
        <dbReference type="EC" id="3.2.1.23"/>
    </reaction>
</comment>
<dbReference type="InterPro" id="IPR032312">
    <property type="entry name" value="LacZ_4"/>
</dbReference>
<accession>A0AA38VLZ8</accession>
<dbReference type="FunFam" id="3.20.20.80:FF:000018">
    <property type="entry name" value="Beta-galactosidase"/>
    <property type="match status" value="1"/>
</dbReference>
<dbReference type="PANTHER" id="PTHR46323">
    <property type="entry name" value="BETA-GALACTOSIDASE"/>
    <property type="match status" value="1"/>
</dbReference>
<dbReference type="Gene3D" id="2.60.40.10">
    <property type="entry name" value="Immunoglobulins"/>
    <property type="match status" value="2"/>
</dbReference>
<evidence type="ECO:0000259" key="7">
    <source>
        <dbReference type="SMART" id="SM01038"/>
    </source>
</evidence>
<name>A0AA38VLZ8_9PEZI</name>
<dbReference type="InterPro" id="IPR011013">
    <property type="entry name" value="Gal_mutarotase_sf_dom"/>
</dbReference>
<reference evidence="8" key="1">
    <citation type="submission" date="2022-07" db="EMBL/GenBank/DDBJ databases">
        <title>Fungi with potential for degradation of polypropylene.</title>
        <authorList>
            <person name="Gostincar C."/>
        </authorList>
    </citation>
    <scope>NUCLEOTIDE SEQUENCE</scope>
    <source>
        <strain evidence="8">EXF-13308</strain>
    </source>
</reference>
<evidence type="ECO:0000313" key="9">
    <source>
        <dbReference type="Proteomes" id="UP001174694"/>
    </source>
</evidence>
<evidence type="ECO:0000256" key="6">
    <source>
        <dbReference type="ARBA" id="ARBA00032230"/>
    </source>
</evidence>
<dbReference type="InterPro" id="IPR023232">
    <property type="entry name" value="Glyco_hydro_2_AS"/>
</dbReference>
<comment type="caution">
    <text evidence="8">The sequence shown here is derived from an EMBL/GenBank/DDBJ whole genome shotgun (WGS) entry which is preliminary data.</text>
</comment>
<sequence>MVQGQVYPPVVPDWNNLEVIHRGTLPPRPHFFIFDDESSALTYNTTLARAQRLSGTWKFHHSKTPLSGPANFYALDYDVSDFDDVQVPGMWQCQGYGKGPHYANIQYPWPVDPPNVPLEDNECGRYVTKFFVDNEFAKDAQLRLRFEGVDSAFTVWVNGVEVGYSQGSRNPSEFDITHLVQVDSPGGNILAVEVYQWCDGSYIEDQDQWWLSGIFRDVYLHSFPKVHPVDFQIETDLDAEYRDGALKVKVEMSADSRVSVKLFDSSTEIAASSKNLAAGIHAVFEIPVKTPRKWTAETPYLYDLVLDFGGVLSQRVGFRKTELIEGVFHVNGNAIKLRGANRHEHHPDSGRTVPLEFLRHDLLLMKAHGLNAVRTCHQINDFRLYDLADELGLWILDEADLECHGFEEIGGDAPPASYTSDNPEWEAAYIDRAVQMVQRDKNRTCVFMWSLGNEAFYGRNHQAMYDAIRKIDPTRLIHYEGDHEAKTSDVYSRMYPSVDTVIQMAKETCPRAAKPLVLCEFIHAMGNGPGAIKEYIDAFYTYPTLMGGFIWEWCNHGLRTKTKDGEKFMAYGGDFGDVPNDYNFIMDGCVFSDHTPTPGLIEYGKAIEPVQVLRLTDVNEVTIVNRYDFLSLDHLSCSWEVVADGLKIPGDAITIPANIKPHTEATLVLTGLRDVLPTVKAAGVEAYVRMSFRLKARTAWAPEGHEIAFGELRLADPPGLKAILEADGKLALSTPHPVFQETSPSVLAVTSASGTSVWTFDLARGCLSSWKRSGKELISQPMTMDFYRALTDNDRDIHGKNWLEYRLHQTSYYMRQVRWKNTDEGVQLEIKGRIAPPVLAWGVDVTWLFTFEGDALILKVTGDPHGPRLPEFFARIGITLGLVDVTAVSWWGRGPGESYSDKKLSQSFGNWTSTVDDLFVDYEFPQESGNRTDVRRVEFQGHGGADDTVQRARFGNLEGASFSALHYTTQDLDECTHPYELHKRKKQDTIVRLDWKHHGLGTGSCGPATMPAYQLKVEKFEMEIVLD</sequence>
<comment type="similarity">
    <text evidence="2">Belongs to the glycosyl hydrolase 2 family.</text>
</comment>
<keyword evidence="5" id="KW-0326">Glycosidase</keyword>
<dbReference type="Proteomes" id="UP001174694">
    <property type="component" value="Unassembled WGS sequence"/>
</dbReference>
<dbReference type="EC" id="3.2.1.23" evidence="3"/>
<evidence type="ECO:0000256" key="1">
    <source>
        <dbReference type="ARBA" id="ARBA00001412"/>
    </source>
</evidence>
<dbReference type="SUPFAM" id="SSF49303">
    <property type="entry name" value="beta-Galactosidase/glucuronidase domain"/>
    <property type="match status" value="2"/>
</dbReference>
<dbReference type="Gene3D" id="2.60.120.260">
    <property type="entry name" value="Galactose-binding domain-like"/>
    <property type="match status" value="1"/>
</dbReference>
<dbReference type="InterPro" id="IPR006102">
    <property type="entry name" value="Ig-like_GH2"/>
</dbReference>
<evidence type="ECO:0000256" key="3">
    <source>
        <dbReference type="ARBA" id="ARBA00012756"/>
    </source>
</evidence>
<evidence type="ECO:0000313" key="8">
    <source>
        <dbReference type="EMBL" id="KAJ9139129.1"/>
    </source>
</evidence>
<keyword evidence="4 8" id="KW-0378">Hydrolase</keyword>
<dbReference type="InterPro" id="IPR006103">
    <property type="entry name" value="Glyco_hydro_2_cat"/>
</dbReference>
<dbReference type="Pfam" id="PF02837">
    <property type="entry name" value="Glyco_hydro_2_N"/>
    <property type="match status" value="1"/>
</dbReference>
<dbReference type="Pfam" id="PF02929">
    <property type="entry name" value="Bgal_small_N"/>
    <property type="match status" value="1"/>
</dbReference>
<dbReference type="InterPro" id="IPR006101">
    <property type="entry name" value="Glyco_hydro_2"/>
</dbReference>
<proteinExistence type="inferred from homology"/>
<dbReference type="SUPFAM" id="SSF49785">
    <property type="entry name" value="Galactose-binding domain-like"/>
    <property type="match status" value="1"/>
</dbReference>
<dbReference type="InterPro" id="IPR013783">
    <property type="entry name" value="Ig-like_fold"/>
</dbReference>
<dbReference type="SUPFAM" id="SSF51445">
    <property type="entry name" value="(Trans)glycosidases"/>
    <property type="match status" value="1"/>
</dbReference>
<dbReference type="InterPro" id="IPR017853">
    <property type="entry name" value="GH"/>
</dbReference>
<dbReference type="PRINTS" id="PR00132">
    <property type="entry name" value="GLHYDRLASE2"/>
</dbReference>
<evidence type="ECO:0000256" key="4">
    <source>
        <dbReference type="ARBA" id="ARBA00022801"/>
    </source>
</evidence>
<dbReference type="Pfam" id="PF02836">
    <property type="entry name" value="Glyco_hydro_2_C"/>
    <property type="match status" value="1"/>
</dbReference>
<dbReference type="Pfam" id="PF16353">
    <property type="entry name" value="LacZ_4"/>
    <property type="match status" value="1"/>
</dbReference>
<dbReference type="InterPro" id="IPR014718">
    <property type="entry name" value="GH-type_carb-bd"/>
</dbReference>
<dbReference type="GO" id="GO:0005990">
    <property type="term" value="P:lactose catabolic process"/>
    <property type="evidence" value="ECO:0007669"/>
    <property type="project" value="TreeGrafter"/>
</dbReference>
<gene>
    <name evidence="8" type="ORF">NKR23_g8141</name>
</gene>